<dbReference type="PANTHER" id="PTHR21477">
    <property type="entry name" value="ZGC:172139"/>
    <property type="match status" value="1"/>
</dbReference>
<dbReference type="AlphaFoldDB" id="A0A8T0H8Q3"/>
<feature type="region of interest" description="Disordered" evidence="1">
    <location>
        <begin position="505"/>
        <end position="526"/>
    </location>
</feature>
<gene>
    <name evidence="2" type="ORF">KC19_6G011600</name>
</gene>
<evidence type="ECO:0000313" key="2">
    <source>
        <dbReference type="EMBL" id="KAG0568316.1"/>
    </source>
</evidence>
<reference evidence="2 3" key="1">
    <citation type="submission" date="2020-06" db="EMBL/GenBank/DDBJ databases">
        <title>WGS assembly of Ceratodon purpureus strain R40.</title>
        <authorList>
            <person name="Carey S.B."/>
            <person name="Jenkins J."/>
            <person name="Shu S."/>
            <person name="Lovell J.T."/>
            <person name="Sreedasyam A."/>
            <person name="Maumus F."/>
            <person name="Tiley G.P."/>
            <person name="Fernandez-Pozo N."/>
            <person name="Barry K."/>
            <person name="Chen C."/>
            <person name="Wang M."/>
            <person name="Lipzen A."/>
            <person name="Daum C."/>
            <person name="Saski C.A."/>
            <person name="Payton A.C."/>
            <person name="Mcbreen J.C."/>
            <person name="Conrad R.E."/>
            <person name="Kollar L.M."/>
            <person name="Olsson S."/>
            <person name="Huttunen S."/>
            <person name="Landis J.B."/>
            <person name="Wickett N.J."/>
            <person name="Johnson M.G."/>
            <person name="Rensing S.A."/>
            <person name="Grimwood J."/>
            <person name="Schmutz J."/>
            <person name="Mcdaniel S.F."/>
        </authorList>
    </citation>
    <scope>NUCLEOTIDE SEQUENCE [LARGE SCALE GENOMIC DNA]</scope>
    <source>
        <strain evidence="2 3">R40</strain>
    </source>
</reference>
<comment type="caution">
    <text evidence="2">The sequence shown here is derived from an EMBL/GenBank/DDBJ whole genome shotgun (WGS) entry which is preliminary data.</text>
</comment>
<dbReference type="Proteomes" id="UP000822688">
    <property type="component" value="Chromosome 6"/>
</dbReference>
<dbReference type="EMBL" id="CM026427">
    <property type="protein sequence ID" value="KAG0568316.1"/>
    <property type="molecule type" value="Genomic_DNA"/>
</dbReference>
<dbReference type="PANTHER" id="PTHR21477:SF12">
    <property type="entry name" value="PROTEIN PHLOEM PROTEIN 2-LIKE A10"/>
    <property type="match status" value="1"/>
</dbReference>
<evidence type="ECO:0000256" key="1">
    <source>
        <dbReference type="SAM" id="MobiDB-lite"/>
    </source>
</evidence>
<evidence type="ECO:0008006" key="4">
    <source>
        <dbReference type="Google" id="ProtNLM"/>
    </source>
</evidence>
<proteinExistence type="predicted"/>
<sequence length="569" mass="60731">MFTITRRRRNILLACGAVAAGGYVTYRVYHSRKRLRVFLFFESFSTLVEVLAAGSDSFALVLADLRSFLVSEEDEVPRSLKQLLKLARSPEAQESISAVTTAVSRGLLAALSSGGSVAPSIKFEERPRRLQSFRSSLSSPKGVGNFVEKNVIKLGDKDVHALEGGAGVAASSVDDRALSPDDDDNVEEFGRECEGVLDVDAWTNAGSVLDGVKAQVDSSIARGTKEALQAGLGVDYDSSGDEPEMHSGKRKGKGELVDRLAEKLFSESGKGFASAMVASASRSFVTSVIEHINTSNTSSRDEGVESGGGVVEGLVSFARSDDGKAVLMDWIQTFVGTAVSVYLDRTKDINTFDELAVSLEKPEHRGAITDLLSTVCEASTSSFVRTSHEVLTSSPTGSKQNSVPKVIVPSADLGELFHDTEDSEVFYDMGEQEPISPSYSPVKWKGKTIVGRSEPVPTNYIEQISNVLAVPSNRKLILDIAGTMTSSAVRSTIDVSLGKVSAALGGKGKEPASKDEIHEAPRRSGVGEKLQTVGDVTKAAMDKSVVLMTMCFAVCLHSVVGGVRMIQPF</sequence>
<feature type="compositionally biased region" description="Basic and acidic residues" evidence="1">
    <location>
        <begin position="507"/>
        <end position="526"/>
    </location>
</feature>
<keyword evidence="3" id="KW-1185">Reference proteome</keyword>
<organism evidence="2 3">
    <name type="scientific">Ceratodon purpureus</name>
    <name type="common">Fire moss</name>
    <name type="synonym">Dicranum purpureum</name>
    <dbReference type="NCBI Taxonomy" id="3225"/>
    <lineage>
        <taxon>Eukaryota</taxon>
        <taxon>Viridiplantae</taxon>
        <taxon>Streptophyta</taxon>
        <taxon>Embryophyta</taxon>
        <taxon>Bryophyta</taxon>
        <taxon>Bryophytina</taxon>
        <taxon>Bryopsida</taxon>
        <taxon>Dicranidae</taxon>
        <taxon>Pseudoditrichales</taxon>
        <taxon>Ditrichaceae</taxon>
        <taxon>Ceratodon</taxon>
    </lineage>
</organism>
<name>A0A8T0H8Q3_CERPU</name>
<evidence type="ECO:0000313" key="3">
    <source>
        <dbReference type="Proteomes" id="UP000822688"/>
    </source>
</evidence>
<accession>A0A8T0H8Q3</accession>
<feature type="region of interest" description="Disordered" evidence="1">
    <location>
        <begin position="233"/>
        <end position="252"/>
    </location>
</feature>
<dbReference type="InterPro" id="IPR019141">
    <property type="entry name" value="DUF2045"/>
</dbReference>
<feature type="compositionally biased region" description="Basic and acidic residues" evidence="1">
    <location>
        <begin position="243"/>
        <end position="252"/>
    </location>
</feature>
<dbReference type="OrthoDB" id="1641131at2759"/>
<protein>
    <recommendedName>
        <fullName evidence="4">Protein PHLOEM PROTEIN 2-LIKE A10</fullName>
    </recommendedName>
</protein>